<name>A0ABS3PVQ2_9FLAO</name>
<sequence length="195" mass="22459">MNKIYLLFLLSLFTFLSWGQTQTLKNNFVVGAELPFLYNNDREKPDTNSSSSVSFSFRPRINVFLQADRYKIVEEDFLRVRKLSLFSARVDYTFLQTQQNDDYSRYNHIHQVSFLYIIGGMHKEYGTQVGIGPNLNFGDAKGVNARLFLSGYGEWKGFIGSVDINFYLPNAKRKEGVPSDSYKYGHIAIGLAYRL</sequence>
<keyword evidence="2" id="KW-1185">Reference proteome</keyword>
<organism evidence="1 2">
    <name type="scientific">Capnocytophaga bilenii</name>
    <dbReference type="NCBI Taxonomy" id="2819369"/>
    <lineage>
        <taxon>Bacteria</taxon>
        <taxon>Pseudomonadati</taxon>
        <taxon>Bacteroidota</taxon>
        <taxon>Flavobacteriia</taxon>
        <taxon>Flavobacteriales</taxon>
        <taxon>Flavobacteriaceae</taxon>
        <taxon>Capnocytophaga</taxon>
    </lineage>
</organism>
<evidence type="ECO:0008006" key="3">
    <source>
        <dbReference type="Google" id="ProtNLM"/>
    </source>
</evidence>
<dbReference type="EMBL" id="JAGDYP010000001">
    <property type="protein sequence ID" value="MBO1883083.1"/>
    <property type="molecule type" value="Genomic_DNA"/>
</dbReference>
<reference evidence="1 2" key="1">
    <citation type="submission" date="2021-03" db="EMBL/GenBank/DDBJ databases">
        <title>Isolation and description of Capnocytophaga bilenii sp. nov., a novel Capnocytophaga species, isolated from a gingivitis subject.</title>
        <authorList>
            <person name="Antezack A."/>
            <person name="Monnet-Corti V."/>
            <person name="La Scola B."/>
        </authorList>
    </citation>
    <scope>NUCLEOTIDE SEQUENCE [LARGE SCALE GENOMIC DNA]</scope>
    <source>
        <strain evidence="1 2">Marseille-Q4570</strain>
    </source>
</reference>
<gene>
    <name evidence="1" type="ORF">J4N46_01220</name>
</gene>
<proteinExistence type="predicted"/>
<comment type="caution">
    <text evidence="1">The sequence shown here is derived from an EMBL/GenBank/DDBJ whole genome shotgun (WGS) entry which is preliminary data.</text>
</comment>
<accession>A0ABS3PVQ2</accession>
<protein>
    <recommendedName>
        <fullName evidence="3">DUF3575 domain-containing protein</fullName>
    </recommendedName>
</protein>
<evidence type="ECO:0000313" key="2">
    <source>
        <dbReference type="Proteomes" id="UP000681610"/>
    </source>
</evidence>
<dbReference type="Proteomes" id="UP000681610">
    <property type="component" value="Unassembled WGS sequence"/>
</dbReference>
<evidence type="ECO:0000313" key="1">
    <source>
        <dbReference type="EMBL" id="MBO1883083.1"/>
    </source>
</evidence>
<dbReference type="RefSeq" id="WP_208057604.1">
    <property type="nucleotide sequence ID" value="NZ_JAGDYP010000001.1"/>
</dbReference>